<dbReference type="GO" id="GO:0003861">
    <property type="term" value="F:3-isopropylmalate dehydratase activity"/>
    <property type="evidence" value="ECO:0007669"/>
    <property type="project" value="UniProtKB-UniRule"/>
</dbReference>
<dbReference type="EC" id="4.2.1.33" evidence="10"/>
<dbReference type="CDD" id="cd01577">
    <property type="entry name" value="IPMI_Swivel"/>
    <property type="match status" value="1"/>
</dbReference>
<dbReference type="PANTHER" id="PTHR43345:SF5">
    <property type="entry name" value="3-ISOPROPYLMALATE DEHYDRATASE SMALL SUBUNIT"/>
    <property type="match status" value="1"/>
</dbReference>
<name>A0A7X3FMA6_9BACL</name>
<dbReference type="PANTHER" id="PTHR43345">
    <property type="entry name" value="3-ISOPROPYLMALATE DEHYDRATASE SMALL SUBUNIT 2-RELATED-RELATED"/>
    <property type="match status" value="1"/>
</dbReference>
<evidence type="ECO:0000256" key="7">
    <source>
        <dbReference type="ARBA" id="ARBA00022605"/>
    </source>
</evidence>
<dbReference type="SUPFAM" id="SSF52016">
    <property type="entry name" value="LeuD/IlvD-like"/>
    <property type="match status" value="1"/>
</dbReference>
<gene>
    <name evidence="10 12" type="primary">leuD</name>
    <name evidence="12" type="ORF">EDM21_22850</name>
</gene>
<comment type="pathway">
    <text evidence="3 10">Amino-acid biosynthesis; L-leucine biosynthesis; L-leucine from 3-methyl-2-oxobutanoate: step 2/4.</text>
</comment>
<accession>A0A7X3FMA6</accession>
<evidence type="ECO:0000256" key="1">
    <source>
        <dbReference type="ARBA" id="ARBA00000491"/>
    </source>
</evidence>
<comment type="caution">
    <text evidence="12">The sequence shown here is derived from an EMBL/GenBank/DDBJ whole genome shotgun (WGS) entry which is preliminary data.</text>
</comment>
<sequence>MEAFKQHTGLVGPVDRVNVDTDAIIPKQFLKRIERTGFGQFLFFEWRFTEEGAEIPSFDLNKPRYQGASVLISRANFGCGSSREHAPWAILDYGFKVIIAPSYADIFYNNCFKNGILPIKLSEEQVEDLFQRTAQHEGYKLNVDLENKTISDDYGLQLSFDLDEHRRQFLLQGLDDIGLTLQHEDKISAYEAKHLDRLVVKA</sequence>
<comment type="similarity">
    <text evidence="4 10">Belongs to the LeuD family. LeuD type 1 subfamily.</text>
</comment>
<keyword evidence="13" id="KW-1185">Reference proteome</keyword>
<evidence type="ECO:0000256" key="4">
    <source>
        <dbReference type="ARBA" id="ARBA00009845"/>
    </source>
</evidence>
<dbReference type="InterPro" id="IPR033940">
    <property type="entry name" value="IPMI_Swivel"/>
</dbReference>
<evidence type="ECO:0000256" key="10">
    <source>
        <dbReference type="HAMAP-Rule" id="MF_01031"/>
    </source>
</evidence>
<dbReference type="EMBL" id="RHLK01000021">
    <property type="protein sequence ID" value="MVP02326.1"/>
    <property type="molecule type" value="Genomic_DNA"/>
</dbReference>
<dbReference type="NCBIfam" id="TIGR00171">
    <property type="entry name" value="leuD"/>
    <property type="match status" value="1"/>
</dbReference>
<evidence type="ECO:0000256" key="2">
    <source>
        <dbReference type="ARBA" id="ARBA00002695"/>
    </source>
</evidence>
<dbReference type="InterPro" id="IPR004431">
    <property type="entry name" value="3-IsopropMal_deHydase_ssu"/>
</dbReference>
<dbReference type="InterPro" id="IPR000573">
    <property type="entry name" value="AconitaseA/IPMdHydase_ssu_swvl"/>
</dbReference>
<reference evidence="12 13" key="1">
    <citation type="journal article" date="2019" name="Microorganisms">
        <title>Paenibacillus lutrae sp. nov., A Chitinolytic Species Isolated from A River Otter in Castril Natural Park, Granada, Spain.</title>
        <authorList>
            <person name="Rodriguez M."/>
            <person name="Reina J.C."/>
            <person name="Bejar V."/>
            <person name="Llamas I."/>
        </authorList>
    </citation>
    <scope>NUCLEOTIDE SEQUENCE [LARGE SCALE GENOMIC DNA]</scope>
    <source>
        <strain evidence="12 13">N10</strain>
    </source>
</reference>
<protein>
    <recommendedName>
        <fullName evidence="10">3-isopropylmalate dehydratase small subunit</fullName>
        <ecNumber evidence="10">4.2.1.33</ecNumber>
    </recommendedName>
    <alternativeName>
        <fullName evidence="10">Alpha-IPM isomerase</fullName>
        <shortName evidence="10">IPMI</shortName>
    </alternativeName>
    <alternativeName>
        <fullName evidence="10">Isopropylmalate isomerase</fullName>
    </alternativeName>
</protein>
<organism evidence="12 13">
    <name type="scientific">Paenibacillus lutrae</name>
    <dbReference type="NCBI Taxonomy" id="2078573"/>
    <lineage>
        <taxon>Bacteria</taxon>
        <taxon>Bacillati</taxon>
        <taxon>Bacillota</taxon>
        <taxon>Bacilli</taxon>
        <taxon>Bacillales</taxon>
        <taxon>Paenibacillaceae</taxon>
        <taxon>Paenibacillus</taxon>
    </lineage>
</organism>
<dbReference type="OrthoDB" id="9777465at2"/>
<dbReference type="Gene3D" id="3.20.19.10">
    <property type="entry name" value="Aconitase, domain 4"/>
    <property type="match status" value="1"/>
</dbReference>
<proteinExistence type="inferred from homology"/>
<dbReference type="GO" id="GO:0009098">
    <property type="term" value="P:L-leucine biosynthetic process"/>
    <property type="evidence" value="ECO:0007669"/>
    <property type="project" value="UniProtKB-UniRule"/>
</dbReference>
<dbReference type="NCBIfam" id="NF002458">
    <property type="entry name" value="PRK01641.1"/>
    <property type="match status" value="1"/>
</dbReference>
<dbReference type="Proteomes" id="UP000490800">
    <property type="component" value="Unassembled WGS sequence"/>
</dbReference>
<evidence type="ECO:0000256" key="9">
    <source>
        <dbReference type="ARBA" id="ARBA00023304"/>
    </source>
</evidence>
<dbReference type="AlphaFoldDB" id="A0A7X3FMA6"/>
<dbReference type="GO" id="GO:0009316">
    <property type="term" value="C:3-isopropylmalate dehydratase complex"/>
    <property type="evidence" value="ECO:0007669"/>
    <property type="project" value="InterPro"/>
</dbReference>
<comment type="catalytic activity">
    <reaction evidence="1 10">
        <text>(2R,3S)-3-isopropylmalate = (2S)-2-isopropylmalate</text>
        <dbReference type="Rhea" id="RHEA:32287"/>
        <dbReference type="ChEBI" id="CHEBI:1178"/>
        <dbReference type="ChEBI" id="CHEBI:35121"/>
        <dbReference type="EC" id="4.2.1.33"/>
    </reaction>
</comment>
<dbReference type="Pfam" id="PF00694">
    <property type="entry name" value="Aconitase_C"/>
    <property type="match status" value="1"/>
</dbReference>
<evidence type="ECO:0000259" key="11">
    <source>
        <dbReference type="Pfam" id="PF00694"/>
    </source>
</evidence>
<dbReference type="HAMAP" id="MF_01031">
    <property type="entry name" value="LeuD_type1"/>
    <property type="match status" value="1"/>
</dbReference>
<keyword evidence="9 10" id="KW-0100">Branched-chain amino acid biosynthesis</keyword>
<dbReference type="RefSeq" id="WP_157338690.1">
    <property type="nucleotide sequence ID" value="NZ_RHLK01000021.1"/>
</dbReference>
<keyword evidence="7 10" id="KW-0028">Amino-acid biosynthesis</keyword>
<keyword evidence="8 10" id="KW-0456">Lyase</keyword>
<comment type="function">
    <text evidence="2 10">Catalyzes the isomerization between 2-isopropylmalate and 3-isopropylmalate, via the formation of 2-isopropylmaleate.</text>
</comment>
<dbReference type="InterPro" id="IPR015928">
    <property type="entry name" value="Aconitase/3IPM_dehydase_swvl"/>
</dbReference>
<dbReference type="FunFam" id="3.20.19.10:FF:000003">
    <property type="entry name" value="3-isopropylmalate dehydratase small subunit"/>
    <property type="match status" value="1"/>
</dbReference>
<evidence type="ECO:0000313" key="13">
    <source>
        <dbReference type="Proteomes" id="UP000490800"/>
    </source>
</evidence>
<evidence type="ECO:0000256" key="5">
    <source>
        <dbReference type="ARBA" id="ARBA00011271"/>
    </source>
</evidence>
<dbReference type="UniPathway" id="UPA00048">
    <property type="reaction ID" value="UER00071"/>
</dbReference>
<evidence type="ECO:0000256" key="3">
    <source>
        <dbReference type="ARBA" id="ARBA00004729"/>
    </source>
</evidence>
<evidence type="ECO:0000313" key="12">
    <source>
        <dbReference type="EMBL" id="MVP02326.1"/>
    </source>
</evidence>
<evidence type="ECO:0000256" key="8">
    <source>
        <dbReference type="ARBA" id="ARBA00023239"/>
    </source>
</evidence>
<evidence type="ECO:0000256" key="6">
    <source>
        <dbReference type="ARBA" id="ARBA00022430"/>
    </source>
</evidence>
<comment type="subunit">
    <text evidence="5 10">Heterodimer of LeuC and LeuD.</text>
</comment>
<feature type="domain" description="Aconitase A/isopropylmalate dehydratase small subunit swivel" evidence="11">
    <location>
        <begin position="1"/>
        <end position="123"/>
    </location>
</feature>
<dbReference type="InterPro" id="IPR050075">
    <property type="entry name" value="LeuD"/>
</dbReference>
<keyword evidence="6 10" id="KW-0432">Leucine biosynthesis</keyword>